<feature type="compositionally biased region" description="Acidic residues" evidence="1">
    <location>
        <begin position="11"/>
        <end position="24"/>
    </location>
</feature>
<dbReference type="InterPro" id="IPR013240">
    <property type="entry name" value="DNA-dir_RNA_pol1_su_RPA34"/>
</dbReference>
<feature type="compositionally biased region" description="Basic residues" evidence="1">
    <location>
        <begin position="230"/>
        <end position="239"/>
    </location>
</feature>
<dbReference type="Pfam" id="PF08208">
    <property type="entry name" value="RNA_polI_A34"/>
    <property type="match status" value="1"/>
</dbReference>
<dbReference type="AlphaFoldDB" id="A0AAD5BIX8"/>
<proteinExistence type="predicted"/>
<dbReference type="EMBL" id="JAIHNG010000044">
    <property type="protein sequence ID" value="KAI5965517.1"/>
    <property type="molecule type" value="Genomic_DNA"/>
</dbReference>
<dbReference type="RefSeq" id="XP_051610781.1">
    <property type="nucleotide sequence ID" value="XM_051755287.1"/>
</dbReference>
<dbReference type="Proteomes" id="UP001204833">
    <property type="component" value="Unassembled WGS sequence"/>
</dbReference>
<accession>A0AAD5BIX8</accession>
<dbReference type="InterPro" id="IPR053263">
    <property type="entry name" value="Euk_RPA34_RNAP_subunit"/>
</dbReference>
<evidence type="ECO:0000256" key="1">
    <source>
        <dbReference type="SAM" id="MobiDB-lite"/>
    </source>
</evidence>
<evidence type="ECO:0000313" key="2">
    <source>
        <dbReference type="EMBL" id="KAI5965517.1"/>
    </source>
</evidence>
<dbReference type="GO" id="GO:0006360">
    <property type="term" value="P:transcription by RNA polymerase I"/>
    <property type="evidence" value="ECO:0007669"/>
    <property type="project" value="InterPro"/>
</dbReference>
<protein>
    <submittedName>
        <fullName evidence="2">RPA34</fullName>
    </submittedName>
</protein>
<comment type="caution">
    <text evidence="2">The sequence shown here is derived from an EMBL/GenBank/DDBJ whole genome shotgun (WGS) entry which is preliminary data.</text>
</comment>
<dbReference type="PANTHER" id="PTHR28155:SF1">
    <property type="entry name" value="DNA-DIRECTED RNA POLYMERASE I SUBUNIT RPA34.5-DOMAIN-CONTAINING PROTEIN"/>
    <property type="match status" value="1"/>
</dbReference>
<name>A0AAD5BIX8_9ASCO</name>
<sequence length="245" mass="28301">MAPTNYKSSEYVDDSDLEGDEEQVFEPPKHYHKLSHPSKSFPKAKDKEIWLIKTPKDFPLEKLKTLPIAFTKNRVAESFDVGGSSYQVEEELSSASSSSSILPTTDINNKHTVFKAKHSSYKPTDLKITRFYNIKEVVNIPQIDFDKARIPREDVPQLKRLRMRHYPTGYGEKDFDISYDDGSDLEEGKPSKRARVNNEDESTQQHSPAKHLKEKKEKKDKKDKNDKKDKKDKKAKKEKKSKEGI</sequence>
<dbReference type="Gene3D" id="6.20.250.70">
    <property type="match status" value="1"/>
</dbReference>
<feature type="region of interest" description="Disordered" evidence="1">
    <location>
        <begin position="164"/>
        <end position="245"/>
    </location>
</feature>
<keyword evidence="3" id="KW-1185">Reference proteome</keyword>
<organism evidence="2 3">
    <name type="scientific">Candida theae</name>
    <dbReference type="NCBI Taxonomy" id="1198502"/>
    <lineage>
        <taxon>Eukaryota</taxon>
        <taxon>Fungi</taxon>
        <taxon>Dikarya</taxon>
        <taxon>Ascomycota</taxon>
        <taxon>Saccharomycotina</taxon>
        <taxon>Pichiomycetes</taxon>
        <taxon>Debaryomycetaceae</taxon>
        <taxon>Candida/Lodderomyces clade</taxon>
        <taxon>Candida</taxon>
    </lineage>
</organism>
<gene>
    <name evidence="2" type="ORF">KGF57_000783</name>
</gene>
<evidence type="ECO:0000313" key="3">
    <source>
        <dbReference type="Proteomes" id="UP001204833"/>
    </source>
</evidence>
<dbReference type="GeneID" id="76148842"/>
<reference evidence="2 3" key="1">
    <citation type="journal article" date="2022" name="DNA Res.">
        <title>Genome analysis of five recently described species of the CUG-Ser clade uncovers Candida theae as a new hybrid lineage with pathogenic potential in the Candida parapsilosis species complex.</title>
        <authorList>
            <person name="Mixao V."/>
            <person name="Del Olmo V."/>
            <person name="Hegedusova E."/>
            <person name="Saus E."/>
            <person name="Pryszcz L."/>
            <person name="Cillingova A."/>
            <person name="Nosek J."/>
            <person name="Gabaldon T."/>
        </authorList>
    </citation>
    <scope>NUCLEOTIDE SEQUENCE [LARGE SCALE GENOMIC DNA]</scope>
    <source>
        <strain evidence="2 3">CBS 12239</strain>
    </source>
</reference>
<dbReference type="PANTHER" id="PTHR28155">
    <property type="entry name" value="ACR243WP"/>
    <property type="match status" value="1"/>
</dbReference>
<feature type="compositionally biased region" description="Basic and acidic residues" evidence="1">
    <location>
        <begin position="214"/>
        <end position="229"/>
    </location>
</feature>
<feature type="region of interest" description="Disordered" evidence="1">
    <location>
        <begin position="1"/>
        <end position="40"/>
    </location>
</feature>